<keyword evidence="3" id="KW-1185">Reference proteome</keyword>
<sequence length="211" mass="23810">MEFNDEEIGHQGSLFERMMHGGEPKGRKTKSVDNSVGCRRVIFSSGRRCCAAGGDRPWVPSSGEALLGPLRIVPPPLAVARSSELSSWRRRREGFLPSSPCVISDSLLLPLLFFDFRNCILCSVLLKATKEWKPLENYNYNKEEINKWQVQPMSGSRKLSVKASIERYKKASSDSSNGGSTSEINAQHYQQESTKLRVQINNLQNHNRQVR</sequence>
<comment type="caution">
    <text evidence="2">The sequence shown here is derived from an EMBL/GenBank/DDBJ whole genome shotgun (WGS) entry which is preliminary data.</text>
</comment>
<dbReference type="EMBL" id="SDMP01000005">
    <property type="protein sequence ID" value="RYR58364.1"/>
    <property type="molecule type" value="Genomic_DNA"/>
</dbReference>
<evidence type="ECO:0000313" key="3">
    <source>
        <dbReference type="Proteomes" id="UP000289738"/>
    </source>
</evidence>
<evidence type="ECO:0000313" key="2">
    <source>
        <dbReference type="EMBL" id="RYR58364.1"/>
    </source>
</evidence>
<dbReference type="Proteomes" id="UP000289738">
    <property type="component" value="Chromosome A05"/>
</dbReference>
<gene>
    <name evidence="2" type="ORF">Ahy_A05g024078</name>
</gene>
<organism evidence="2 3">
    <name type="scientific">Arachis hypogaea</name>
    <name type="common">Peanut</name>
    <dbReference type="NCBI Taxonomy" id="3818"/>
    <lineage>
        <taxon>Eukaryota</taxon>
        <taxon>Viridiplantae</taxon>
        <taxon>Streptophyta</taxon>
        <taxon>Embryophyta</taxon>
        <taxon>Tracheophyta</taxon>
        <taxon>Spermatophyta</taxon>
        <taxon>Magnoliopsida</taxon>
        <taxon>eudicotyledons</taxon>
        <taxon>Gunneridae</taxon>
        <taxon>Pentapetalae</taxon>
        <taxon>rosids</taxon>
        <taxon>fabids</taxon>
        <taxon>Fabales</taxon>
        <taxon>Fabaceae</taxon>
        <taxon>Papilionoideae</taxon>
        <taxon>50 kb inversion clade</taxon>
        <taxon>dalbergioids sensu lato</taxon>
        <taxon>Dalbergieae</taxon>
        <taxon>Pterocarpus clade</taxon>
        <taxon>Arachis</taxon>
    </lineage>
</organism>
<dbReference type="STRING" id="3818.A0A445D5U3"/>
<evidence type="ECO:0000256" key="1">
    <source>
        <dbReference type="SAM" id="MobiDB-lite"/>
    </source>
</evidence>
<proteinExistence type="predicted"/>
<reference evidence="2 3" key="1">
    <citation type="submission" date="2019-01" db="EMBL/GenBank/DDBJ databases">
        <title>Sequencing of cultivated peanut Arachis hypogaea provides insights into genome evolution and oil improvement.</title>
        <authorList>
            <person name="Chen X."/>
        </authorList>
    </citation>
    <scope>NUCLEOTIDE SEQUENCE [LARGE SCALE GENOMIC DNA]</scope>
    <source>
        <strain evidence="3">cv. Fuhuasheng</strain>
        <tissue evidence="2">Leaves</tissue>
    </source>
</reference>
<feature type="compositionally biased region" description="Basic and acidic residues" evidence="1">
    <location>
        <begin position="17"/>
        <end position="26"/>
    </location>
</feature>
<dbReference type="AlphaFoldDB" id="A0A445D5U3"/>
<accession>A0A445D5U3</accession>
<name>A0A445D5U3_ARAHY</name>
<feature type="region of interest" description="Disordered" evidence="1">
    <location>
        <begin position="13"/>
        <end position="32"/>
    </location>
</feature>
<protein>
    <submittedName>
        <fullName evidence="2">Uncharacterized protein</fullName>
    </submittedName>
</protein>